<dbReference type="EMBL" id="CAJNYU010003844">
    <property type="protein sequence ID" value="CAF3706060.1"/>
    <property type="molecule type" value="Genomic_DNA"/>
</dbReference>
<sequence>MIVRSMLVLSSHSGSRFCMAMVLQPNRVTSSNSSAVPMDSYNQLHHPPTQEDSFHQKIFDKVEEGKRAKDPQKCQQIIDDLMKLLKHLTADVNNYNSAFRDTRPPFYMQVSKRFDFLMKRDFHSSSFLFF</sequence>
<gene>
    <name evidence="1" type="ORF">FME351_LOCUS28065</name>
</gene>
<protein>
    <submittedName>
        <fullName evidence="1">Uncharacterized protein</fullName>
    </submittedName>
</protein>
<name>A0A818V222_9BILA</name>
<proteinExistence type="predicted"/>
<reference evidence="1" key="1">
    <citation type="submission" date="2021-02" db="EMBL/GenBank/DDBJ databases">
        <authorList>
            <person name="Nowell W R."/>
        </authorList>
    </citation>
    <scope>NUCLEOTIDE SEQUENCE</scope>
</reference>
<accession>A0A818V222</accession>
<evidence type="ECO:0000313" key="2">
    <source>
        <dbReference type="Proteomes" id="UP000663869"/>
    </source>
</evidence>
<organism evidence="1 2">
    <name type="scientific">Rotaria socialis</name>
    <dbReference type="NCBI Taxonomy" id="392032"/>
    <lineage>
        <taxon>Eukaryota</taxon>
        <taxon>Metazoa</taxon>
        <taxon>Spiralia</taxon>
        <taxon>Gnathifera</taxon>
        <taxon>Rotifera</taxon>
        <taxon>Eurotatoria</taxon>
        <taxon>Bdelloidea</taxon>
        <taxon>Philodinida</taxon>
        <taxon>Philodinidae</taxon>
        <taxon>Rotaria</taxon>
    </lineage>
</organism>
<evidence type="ECO:0000313" key="1">
    <source>
        <dbReference type="EMBL" id="CAF3706060.1"/>
    </source>
</evidence>
<dbReference type="Proteomes" id="UP000663869">
    <property type="component" value="Unassembled WGS sequence"/>
</dbReference>
<dbReference type="AlphaFoldDB" id="A0A818V222"/>
<comment type="caution">
    <text evidence="1">The sequence shown here is derived from an EMBL/GenBank/DDBJ whole genome shotgun (WGS) entry which is preliminary data.</text>
</comment>